<dbReference type="EMBL" id="CAUYUJ010021914">
    <property type="protein sequence ID" value="CAK0907748.1"/>
    <property type="molecule type" value="Genomic_DNA"/>
</dbReference>
<dbReference type="InterPro" id="IPR013320">
    <property type="entry name" value="ConA-like_dom_sf"/>
</dbReference>
<organism evidence="2 3">
    <name type="scientific">Prorocentrum cordatum</name>
    <dbReference type="NCBI Taxonomy" id="2364126"/>
    <lineage>
        <taxon>Eukaryota</taxon>
        <taxon>Sar</taxon>
        <taxon>Alveolata</taxon>
        <taxon>Dinophyceae</taxon>
        <taxon>Prorocentrales</taxon>
        <taxon>Prorocentraceae</taxon>
        <taxon>Prorocentrum</taxon>
    </lineage>
</organism>
<feature type="region of interest" description="Disordered" evidence="1">
    <location>
        <begin position="70"/>
        <end position="140"/>
    </location>
</feature>
<evidence type="ECO:0000313" key="3">
    <source>
        <dbReference type="Proteomes" id="UP001189429"/>
    </source>
</evidence>
<evidence type="ECO:0000256" key="1">
    <source>
        <dbReference type="SAM" id="MobiDB-lite"/>
    </source>
</evidence>
<dbReference type="Proteomes" id="UP001189429">
    <property type="component" value="Unassembled WGS sequence"/>
</dbReference>
<dbReference type="SUPFAM" id="SSF49899">
    <property type="entry name" value="Concanavalin A-like lectins/glucanases"/>
    <property type="match status" value="1"/>
</dbReference>
<reference evidence="2" key="1">
    <citation type="submission" date="2023-10" db="EMBL/GenBank/DDBJ databases">
        <authorList>
            <person name="Chen Y."/>
            <person name="Shah S."/>
            <person name="Dougan E. K."/>
            <person name="Thang M."/>
            <person name="Chan C."/>
        </authorList>
    </citation>
    <scope>NUCLEOTIDE SEQUENCE [LARGE SCALE GENOMIC DNA]</scope>
</reference>
<gene>
    <name evidence="2" type="ORF">PCOR1329_LOCUS82666</name>
</gene>
<sequence length="403" mass="43144">PFGSRSGSSLCWRAPEALRATEESSVMAPRRHWAFRVLASVSLTVALSAASSCGEAPSAAGNCFEANDEASMLQRPPGRREQPVAEEVLPPNGSGSGDEEDEEVMQPNGSGVRDQEDEEPLPPANGSGSGDGVCGGPPKDAIPLDWGMALRRAGPDPNNWPAVVMEYGAGTDTNILPLTNMLNKTLSWSVDLSQAGCQNVVAFQMVDAKLNEGCYCDGNGLSARPDDPHSPGNCKGWMNIPLYGGVQPCQEIDFMEANIYEWKTTLHDGLLGKHGWDYGSGGSPQTEQGNVIYMPRSAAMDPSKPFHVKAAFLVYDNGTFSGLKMTLSQGCLTGPLTTFTLFPPEDQKNLTQLGKAIQRGMTPGFSYWNTGGPQSWFDDDKCFGTNHGGPVVFYDWGLTDGAH</sequence>
<protein>
    <submittedName>
        <fullName evidence="2">Uncharacterized protein</fullName>
    </submittedName>
</protein>
<dbReference type="Gene3D" id="2.70.100.10">
    <property type="entry name" value="Glycoside hydrolase, family 7, domain"/>
    <property type="match status" value="1"/>
</dbReference>
<keyword evidence="3" id="KW-1185">Reference proteome</keyword>
<proteinExistence type="predicted"/>
<evidence type="ECO:0000313" key="2">
    <source>
        <dbReference type="EMBL" id="CAK0907748.1"/>
    </source>
</evidence>
<feature type="non-terminal residue" evidence="2">
    <location>
        <position position="1"/>
    </location>
</feature>
<comment type="caution">
    <text evidence="2">The sequence shown here is derived from an EMBL/GenBank/DDBJ whole genome shotgun (WGS) entry which is preliminary data.</text>
</comment>
<name>A0ABN9Y8X2_9DINO</name>
<accession>A0ABN9Y8X2</accession>
<dbReference type="InterPro" id="IPR037019">
    <property type="entry name" value="Glyco_hydro_7_sf"/>
</dbReference>